<dbReference type="EMBL" id="JAYMYQ010000001">
    <property type="protein sequence ID" value="KAK7362125.1"/>
    <property type="molecule type" value="Genomic_DNA"/>
</dbReference>
<keyword evidence="1" id="KW-0812">Transmembrane</keyword>
<organism evidence="2 3">
    <name type="scientific">Canavalia gladiata</name>
    <name type="common">Sword bean</name>
    <name type="synonym">Dolichos gladiatus</name>
    <dbReference type="NCBI Taxonomy" id="3824"/>
    <lineage>
        <taxon>Eukaryota</taxon>
        <taxon>Viridiplantae</taxon>
        <taxon>Streptophyta</taxon>
        <taxon>Embryophyta</taxon>
        <taxon>Tracheophyta</taxon>
        <taxon>Spermatophyta</taxon>
        <taxon>Magnoliopsida</taxon>
        <taxon>eudicotyledons</taxon>
        <taxon>Gunneridae</taxon>
        <taxon>Pentapetalae</taxon>
        <taxon>rosids</taxon>
        <taxon>fabids</taxon>
        <taxon>Fabales</taxon>
        <taxon>Fabaceae</taxon>
        <taxon>Papilionoideae</taxon>
        <taxon>50 kb inversion clade</taxon>
        <taxon>NPAAA clade</taxon>
        <taxon>indigoferoid/millettioid clade</taxon>
        <taxon>Phaseoleae</taxon>
        <taxon>Canavalia</taxon>
    </lineage>
</organism>
<keyword evidence="1" id="KW-1133">Transmembrane helix</keyword>
<keyword evidence="1" id="KW-0472">Membrane</keyword>
<keyword evidence="3" id="KW-1185">Reference proteome</keyword>
<feature type="transmembrane region" description="Helical" evidence="1">
    <location>
        <begin position="6"/>
        <end position="25"/>
    </location>
</feature>
<comment type="caution">
    <text evidence="2">The sequence shown here is derived from an EMBL/GenBank/DDBJ whole genome shotgun (WGS) entry which is preliminary data.</text>
</comment>
<dbReference type="Proteomes" id="UP001367508">
    <property type="component" value="Unassembled WGS sequence"/>
</dbReference>
<evidence type="ECO:0000256" key="1">
    <source>
        <dbReference type="SAM" id="Phobius"/>
    </source>
</evidence>
<evidence type="ECO:0000313" key="2">
    <source>
        <dbReference type="EMBL" id="KAK7362125.1"/>
    </source>
</evidence>
<name>A0AAN9MW54_CANGL</name>
<protein>
    <submittedName>
        <fullName evidence="2">Uncharacterized protein</fullName>
    </submittedName>
</protein>
<reference evidence="2 3" key="1">
    <citation type="submission" date="2024-01" db="EMBL/GenBank/DDBJ databases">
        <title>The genomes of 5 underutilized Papilionoideae crops provide insights into root nodulation and disease resistanc.</title>
        <authorList>
            <person name="Jiang F."/>
        </authorList>
    </citation>
    <scope>NUCLEOTIDE SEQUENCE [LARGE SCALE GENOMIC DNA]</scope>
    <source>
        <strain evidence="2">LVBAO_FW01</strain>
        <tissue evidence="2">Leaves</tissue>
    </source>
</reference>
<sequence>MVAKGIFENSTVVAITLIVAFAKIFSGRGISKIMMFKISNPFDYCHASKDGNFPRPKGGVGGTKLELSWREESSPTATVELGFLAVATGKKQGDKRKTLHWRGKLRLSHRWSLSLKLFVIWGYEWIQVEEGWGRKAIIRDERDAREDTAAVMWENTCKEKGILMTMVAGNSNICVYQLGERNSDDNGGWELTMVVTGY</sequence>
<gene>
    <name evidence="2" type="ORF">VNO77_04226</name>
</gene>
<accession>A0AAN9MW54</accession>
<proteinExistence type="predicted"/>
<dbReference type="AlphaFoldDB" id="A0AAN9MW54"/>
<evidence type="ECO:0000313" key="3">
    <source>
        <dbReference type="Proteomes" id="UP001367508"/>
    </source>
</evidence>